<proteinExistence type="predicted"/>
<evidence type="ECO:0000313" key="3">
    <source>
        <dbReference type="Proteomes" id="UP001054837"/>
    </source>
</evidence>
<dbReference type="AlphaFoldDB" id="A0AAV4UHS4"/>
<reference evidence="2 3" key="1">
    <citation type="submission" date="2021-06" db="EMBL/GenBank/DDBJ databases">
        <title>Caerostris darwini draft genome.</title>
        <authorList>
            <person name="Kono N."/>
            <person name="Arakawa K."/>
        </authorList>
    </citation>
    <scope>NUCLEOTIDE SEQUENCE [LARGE SCALE GENOMIC DNA]</scope>
</reference>
<accession>A0AAV4UHS4</accession>
<protein>
    <submittedName>
        <fullName evidence="2">Uncharacterized protein</fullName>
    </submittedName>
</protein>
<organism evidence="2 3">
    <name type="scientific">Caerostris darwini</name>
    <dbReference type="NCBI Taxonomy" id="1538125"/>
    <lineage>
        <taxon>Eukaryota</taxon>
        <taxon>Metazoa</taxon>
        <taxon>Ecdysozoa</taxon>
        <taxon>Arthropoda</taxon>
        <taxon>Chelicerata</taxon>
        <taxon>Arachnida</taxon>
        <taxon>Araneae</taxon>
        <taxon>Araneomorphae</taxon>
        <taxon>Entelegynae</taxon>
        <taxon>Araneoidea</taxon>
        <taxon>Araneidae</taxon>
        <taxon>Caerostris</taxon>
    </lineage>
</organism>
<gene>
    <name evidence="2" type="ORF">CDAR_49891</name>
</gene>
<sequence>MHGDYPSDFLVGSFIEKRTSTPLHSSTTASNSFWGLLVIACFAAADLIMMFREKMKELFCVEYQLTAAKRGCLSGDRQSLWHLGNLDLELFCAIGGFATTIVLFPSDSGSVKVKSVIFLARRVVKRALDKDAPQIGLLDCSLPYRRSSLYPNYSIANRVGGLRPQLHLLGFCRDLITRVDSTFGASYCFETKHNGLYNRKGEGKTASLCFFVASKFIKRNQREDVFFLLIAVMS</sequence>
<keyword evidence="3" id="KW-1185">Reference proteome</keyword>
<dbReference type="Proteomes" id="UP001054837">
    <property type="component" value="Unassembled WGS sequence"/>
</dbReference>
<keyword evidence="1" id="KW-1133">Transmembrane helix</keyword>
<evidence type="ECO:0000256" key="1">
    <source>
        <dbReference type="SAM" id="Phobius"/>
    </source>
</evidence>
<feature type="transmembrane region" description="Helical" evidence="1">
    <location>
        <begin position="32"/>
        <end position="51"/>
    </location>
</feature>
<dbReference type="EMBL" id="BPLQ01011328">
    <property type="protein sequence ID" value="GIY57363.1"/>
    <property type="molecule type" value="Genomic_DNA"/>
</dbReference>
<evidence type="ECO:0000313" key="2">
    <source>
        <dbReference type="EMBL" id="GIY57363.1"/>
    </source>
</evidence>
<name>A0AAV4UHS4_9ARAC</name>
<keyword evidence="1" id="KW-0472">Membrane</keyword>
<comment type="caution">
    <text evidence="2">The sequence shown here is derived from an EMBL/GenBank/DDBJ whole genome shotgun (WGS) entry which is preliminary data.</text>
</comment>
<keyword evidence="1" id="KW-0812">Transmembrane</keyword>